<dbReference type="OrthoDB" id="9803027at2"/>
<dbReference type="GO" id="GO:0006145">
    <property type="term" value="P:purine nucleobase catabolic process"/>
    <property type="evidence" value="ECO:0007669"/>
    <property type="project" value="TreeGrafter"/>
</dbReference>
<keyword evidence="5 6" id="KW-0665">Pyrimidine biosynthesis</keyword>
<feature type="binding site" evidence="6">
    <location>
        <position position="286"/>
    </location>
    <ligand>
        <name>substrate</name>
    </ligand>
</feature>
<gene>
    <name evidence="6" type="primary">pyrC</name>
    <name evidence="8" type="ordered locus">DaAHT2_2316</name>
</gene>
<dbReference type="Proteomes" id="UP000001508">
    <property type="component" value="Chromosome"/>
</dbReference>
<dbReference type="NCBIfam" id="TIGR00857">
    <property type="entry name" value="pyrC_multi"/>
    <property type="match status" value="1"/>
</dbReference>
<evidence type="ECO:0000313" key="9">
    <source>
        <dbReference type="Proteomes" id="UP000001508"/>
    </source>
</evidence>
<dbReference type="SUPFAM" id="SSF51338">
    <property type="entry name" value="Composite domain of metallo-dependent hydrolases"/>
    <property type="match status" value="1"/>
</dbReference>
<keyword evidence="4 6" id="KW-0378">Hydrolase</keyword>
<dbReference type="HAMAP" id="MF_00220_B">
    <property type="entry name" value="PyrC_classI_B"/>
    <property type="match status" value="1"/>
</dbReference>
<dbReference type="InterPro" id="IPR050138">
    <property type="entry name" value="DHOase/Allantoinase_Hydrolase"/>
</dbReference>
<dbReference type="InterPro" id="IPR011059">
    <property type="entry name" value="Metal-dep_hydrolase_composite"/>
</dbReference>
<dbReference type="GO" id="GO:0005737">
    <property type="term" value="C:cytoplasm"/>
    <property type="evidence" value="ECO:0007669"/>
    <property type="project" value="TreeGrafter"/>
</dbReference>
<dbReference type="PANTHER" id="PTHR43668">
    <property type="entry name" value="ALLANTOINASE"/>
    <property type="match status" value="1"/>
</dbReference>
<organism evidence="8 9">
    <name type="scientific">Desulfurivibrio alkaliphilus (strain DSM 19089 / UNIQEM U267 / AHT2)</name>
    <dbReference type="NCBI Taxonomy" id="589865"/>
    <lineage>
        <taxon>Bacteria</taxon>
        <taxon>Pseudomonadati</taxon>
        <taxon>Thermodesulfobacteriota</taxon>
        <taxon>Desulfobulbia</taxon>
        <taxon>Desulfobulbales</taxon>
        <taxon>Desulfobulbaceae</taxon>
        <taxon>Desulfurivibrio</taxon>
    </lineage>
</organism>
<comment type="cofactor">
    <cofactor evidence="6">
        <name>Zn(2+)</name>
        <dbReference type="ChEBI" id="CHEBI:29105"/>
    </cofactor>
    <text evidence="6">Binds 2 Zn(2+) ions per subunit.</text>
</comment>
<dbReference type="SUPFAM" id="SSF51556">
    <property type="entry name" value="Metallo-dependent hydrolases"/>
    <property type="match status" value="1"/>
</dbReference>
<comment type="pathway">
    <text evidence="6">Pyrimidine metabolism; UMP biosynthesis via de novo pathway; (S)-dihydroorotate from bicarbonate: step 3/3.</text>
</comment>
<feature type="binding site" evidence="6">
    <location>
        <begin position="71"/>
        <end position="73"/>
    </location>
    <ligand>
        <name>substrate</name>
    </ligand>
</feature>
<dbReference type="EC" id="3.5.2.3" evidence="6"/>
<accession>D6Z6Z4</accession>
<evidence type="ECO:0000256" key="2">
    <source>
        <dbReference type="ARBA" id="ARBA00010286"/>
    </source>
</evidence>
<dbReference type="InParanoid" id="D6Z6Z4"/>
<dbReference type="RefSeq" id="WP_013164495.1">
    <property type="nucleotide sequence ID" value="NC_014216.1"/>
</dbReference>
<feature type="binding site" evidence="6">
    <location>
        <position position="317"/>
    </location>
    <ligand>
        <name>substrate</name>
    </ligand>
</feature>
<feature type="domain" description="Dihydroorotase catalytic" evidence="7">
    <location>
        <begin position="58"/>
        <end position="243"/>
    </location>
</feature>
<evidence type="ECO:0000256" key="5">
    <source>
        <dbReference type="ARBA" id="ARBA00022975"/>
    </source>
</evidence>
<evidence type="ECO:0000256" key="3">
    <source>
        <dbReference type="ARBA" id="ARBA00022723"/>
    </source>
</evidence>
<feature type="binding site" evidence="6">
    <location>
        <position position="103"/>
    </location>
    <ligand>
        <name>substrate</name>
    </ligand>
</feature>
<proteinExistence type="inferred from homology"/>
<name>D6Z6Z4_DESAT</name>
<dbReference type="GO" id="GO:0004151">
    <property type="term" value="F:dihydroorotase activity"/>
    <property type="evidence" value="ECO:0007669"/>
    <property type="project" value="UniProtKB-UniRule"/>
</dbReference>
<dbReference type="KEGG" id="dak:DaAHT2_2316"/>
<feature type="binding site" evidence="6">
    <location>
        <position position="313"/>
    </location>
    <ligand>
        <name>Zn(2+)</name>
        <dbReference type="ChEBI" id="CHEBI:29105"/>
        <label>1</label>
    </ligand>
</feature>
<dbReference type="InterPro" id="IPR032466">
    <property type="entry name" value="Metal_Hydrolase"/>
</dbReference>
<dbReference type="GO" id="GO:0008270">
    <property type="term" value="F:zinc ion binding"/>
    <property type="evidence" value="ECO:0007669"/>
    <property type="project" value="UniProtKB-UniRule"/>
</dbReference>
<dbReference type="HOGENOM" id="CLU_015572_1_0_7"/>
<protein>
    <recommendedName>
        <fullName evidence="6">Dihydroorotase</fullName>
        <shortName evidence="6">DHOase</shortName>
        <ecNumber evidence="6">3.5.2.3</ecNumber>
    </recommendedName>
</protein>
<dbReference type="InterPro" id="IPR024403">
    <property type="entry name" value="DHOase_cat"/>
</dbReference>
<keyword evidence="9" id="KW-1185">Reference proteome</keyword>
<dbReference type="InterPro" id="IPR004722">
    <property type="entry name" value="DHOase"/>
</dbReference>
<feature type="active site" evidence="6">
    <location>
        <position position="313"/>
    </location>
</feature>
<dbReference type="AlphaFoldDB" id="D6Z6Z4"/>
<dbReference type="CDD" id="cd01317">
    <property type="entry name" value="DHOase_IIa"/>
    <property type="match status" value="1"/>
</dbReference>
<evidence type="ECO:0000313" key="8">
    <source>
        <dbReference type="EMBL" id="ADH86981.1"/>
    </source>
</evidence>
<sequence length="437" mass="46245">MSADASILLENARLLDPASGLDEKGYLLVHEGRIVAVAAGSPAGLELPPQLRRIDADGRWLAPGLIDIHVHLREPGEEHKETVASGAAAAAAGGFTAVACMPNTRPVNDSAAVTCQIMAAAAGAAARVYPVGAISVGLQGETLAPFGEMRRAGVRAVSDDGRPVGNSQFMRRALEYAGDHDLLVISHAEDDSLSRNGAMNEGETATRLGLRGIPAVAEEIMVHRELALAEYTGRPIHIAHVSTAGAVDLVRRAKARGVQATAETAPHYFTLTEEAVGLYDTRAKMNPPLRTAADVAAIREALADGTLEVIATDHAPHSELEKELEFELAANGIIGLESALPLSLALVRDGLLSPLQLVALMSTNPARILSVPGGRLAVGEPADLTLIDPDYRFTFQADQLKSRSRNSPFLDWEMQGRAVLTIMDGRITHEVVSVHQG</sequence>
<feature type="binding site" evidence="6">
    <location>
        <position position="69"/>
    </location>
    <ligand>
        <name>Zn(2+)</name>
        <dbReference type="ChEBI" id="CHEBI:29105"/>
        <label>1</label>
    </ligand>
</feature>
<feature type="binding site" evidence="6">
    <location>
        <position position="71"/>
    </location>
    <ligand>
        <name>Zn(2+)</name>
        <dbReference type="ChEBI" id="CHEBI:29105"/>
        <label>1</label>
    </ligand>
</feature>
<keyword evidence="3 6" id="KW-0479">Metal-binding</keyword>
<dbReference type="Gene3D" id="3.20.20.140">
    <property type="entry name" value="Metal-dependent hydrolases"/>
    <property type="match status" value="1"/>
</dbReference>
<dbReference type="STRING" id="589865.DaAHT2_2316"/>
<dbReference type="FunCoup" id="D6Z6Z4">
    <property type="interactions" value="404"/>
</dbReference>
<dbReference type="GO" id="GO:0004038">
    <property type="term" value="F:allantoinase activity"/>
    <property type="evidence" value="ECO:0007669"/>
    <property type="project" value="TreeGrafter"/>
</dbReference>
<feature type="binding site" evidence="6">
    <location>
        <position position="240"/>
    </location>
    <ligand>
        <name>Zn(2+)</name>
        <dbReference type="ChEBI" id="CHEBI:29105"/>
        <label>2</label>
    </ligand>
</feature>
<dbReference type="InterPro" id="IPR002195">
    <property type="entry name" value="Dihydroorotase_CS"/>
</dbReference>
<evidence type="ECO:0000259" key="7">
    <source>
        <dbReference type="Pfam" id="PF12890"/>
    </source>
</evidence>
<comment type="similarity">
    <text evidence="2 6">Belongs to the metallo-dependent hydrolases superfamily. DHOase family. Class I DHOase subfamily.</text>
</comment>
<keyword evidence="6" id="KW-0862">Zinc</keyword>
<evidence type="ECO:0000256" key="4">
    <source>
        <dbReference type="ARBA" id="ARBA00022801"/>
    </source>
</evidence>
<feature type="binding site" evidence="6">
    <location>
        <position position="160"/>
    </location>
    <ligand>
        <name>Zn(2+)</name>
        <dbReference type="ChEBI" id="CHEBI:29105"/>
        <label>2</label>
    </ligand>
</feature>
<dbReference type="PANTHER" id="PTHR43668:SF2">
    <property type="entry name" value="ALLANTOINASE"/>
    <property type="match status" value="1"/>
</dbReference>
<dbReference type="Gene3D" id="2.30.40.10">
    <property type="entry name" value="Urease, subunit C, domain 1"/>
    <property type="match status" value="1"/>
</dbReference>
<dbReference type="UniPathway" id="UPA00070">
    <property type="reaction ID" value="UER00117"/>
</dbReference>
<dbReference type="Pfam" id="PF12890">
    <property type="entry name" value="DHOase"/>
    <property type="match status" value="1"/>
</dbReference>
<reference evidence="9" key="1">
    <citation type="submission" date="2010-02" db="EMBL/GenBank/DDBJ databases">
        <title>Complete sequence of Desulfurivibrio alkaliphilus AHT2.</title>
        <authorList>
            <consortium name="US DOE Joint Genome Institute"/>
            <person name="Pitluck S."/>
            <person name="Chertkov O."/>
            <person name="Detter J.C."/>
            <person name="Han C."/>
            <person name="Tapia R."/>
            <person name="Larimer F."/>
            <person name="Land M."/>
            <person name="Hauser L."/>
            <person name="Kyrpides N."/>
            <person name="Mikhailova N."/>
            <person name="Sorokin D.Y."/>
            <person name="Muyzer G."/>
            <person name="Woyke T."/>
        </authorList>
    </citation>
    <scope>NUCLEOTIDE SEQUENCE [LARGE SCALE GENOMIC DNA]</scope>
    <source>
        <strain evidence="9">DSM 19089 / UNIQEM U267 / AHT2</strain>
    </source>
</reference>
<dbReference type="PROSITE" id="PS00482">
    <property type="entry name" value="DIHYDROOROTASE_1"/>
    <property type="match status" value="1"/>
</dbReference>
<comment type="caution">
    <text evidence="6">Lacks conserved residue(s) required for the propagation of feature annotation.</text>
</comment>
<dbReference type="EMBL" id="CP001940">
    <property type="protein sequence ID" value="ADH86981.1"/>
    <property type="molecule type" value="Genomic_DNA"/>
</dbReference>
<feature type="binding site" evidence="6">
    <location>
        <position position="187"/>
    </location>
    <ligand>
        <name>Zn(2+)</name>
        <dbReference type="ChEBI" id="CHEBI:29105"/>
        <label>2</label>
    </ligand>
</feature>
<dbReference type="eggNOG" id="COG0044">
    <property type="taxonomic scope" value="Bacteria"/>
</dbReference>
<comment type="catalytic activity">
    <reaction evidence="6">
        <text>(S)-dihydroorotate + H2O = N-carbamoyl-L-aspartate + H(+)</text>
        <dbReference type="Rhea" id="RHEA:24296"/>
        <dbReference type="ChEBI" id="CHEBI:15377"/>
        <dbReference type="ChEBI" id="CHEBI:15378"/>
        <dbReference type="ChEBI" id="CHEBI:30864"/>
        <dbReference type="ChEBI" id="CHEBI:32814"/>
        <dbReference type="EC" id="3.5.2.3"/>
    </reaction>
</comment>
<dbReference type="GO" id="GO:0044205">
    <property type="term" value="P:'de novo' UMP biosynthetic process"/>
    <property type="evidence" value="ECO:0007669"/>
    <property type="project" value="UniProtKB-UniRule"/>
</dbReference>
<feature type="binding site" evidence="6">
    <location>
        <position position="160"/>
    </location>
    <ligand>
        <name>Zn(2+)</name>
        <dbReference type="ChEBI" id="CHEBI:29105"/>
        <label>1</label>
    </ligand>
</feature>
<comment type="function">
    <text evidence="1 6">Catalyzes the reversible cyclization of carbamoyl aspartate to dihydroorotate.</text>
</comment>
<dbReference type="PROSITE" id="PS00483">
    <property type="entry name" value="DIHYDROOROTASE_2"/>
    <property type="match status" value="1"/>
</dbReference>
<evidence type="ECO:0000256" key="1">
    <source>
        <dbReference type="ARBA" id="ARBA00002368"/>
    </source>
</evidence>
<evidence type="ECO:0000256" key="6">
    <source>
        <dbReference type="HAMAP-Rule" id="MF_00220"/>
    </source>
</evidence>